<dbReference type="Proteomes" id="UP000561181">
    <property type="component" value="Unassembled WGS sequence"/>
</dbReference>
<comment type="caution">
    <text evidence="1">The sequence shown here is derived from an EMBL/GenBank/DDBJ whole genome shotgun (WGS) entry which is preliminary data.</text>
</comment>
<gene>
    <name evidence="1" type="ORF">HKD42_09650</name>
</gene>
<dbReference type="PROSITE" id="PS51257">
    <property type="entry name" value="PROKAR_LIPOPROTEIN"/>
    <property type="match status" value="1"/>
</dbReference>
<dbReference type="AlphaFoldDB" id="A0A848QNR9"/>
<proteinExistence type="predicted"/>
<dbReference type="RefSeq" id="WP_170012846.1">
    <property type="nucleotide sequence ID" value="NZ_JABCRE010000003.1"/>
</dbReference>
<evidence type="ECO:0000313" key="2">
    <source>
        <dbReference type="Proteomes" id="UP000561181"/>
    </source>
</evidence>
<name>A0A848QNR9_9SPHN</name>
<reference evidence="1 2" key="1">
    <citation type="submission" date="2020-04" db="EMBL/GenBank/DDBJ databases">
        <authorList>
            <person name="Liu A."/>
        </authorList>
    </citation>
    <scope>NUCLEOTIDE SEQUENCE [LARGE SCALE GENOMIC DNA]</scope>
    <source>
        <strain evidence="1 2">RZ02</strain>
    </source>
</reference>
<evidence type="ECO:0000313" key="1">
    <source>
        <dbReference type="EMBL" id="NMW32323.1"/>
    </source>
</evidence>
<sequence>MRLFPLTLSSVLFVAACSPAPNNNVTLETADGPALELVLEIEERLSRDTCLKDIATMRREYRYGMRDGKEIRELIDIRVQEAGWDDLPGGIIIKGQSNFGSFDSRSYFVAFANYHIANDDLDLWACGDNAAGANSIRHKSRY</sequence>
<accession>A0A848QNR9</accession>
<evidence type="ECO:0008006" key="3">
    <source>
        <dbReference type="Google" id="ProtNLM"/>
    </source>
</evidence>
<protein>
    <recommendedName>
        <fullName evidence="3">Lipoprotein</fullName>
    </recommendedName>
</protein>
<organism evidence="1 2">
    <name type="scientific">Pontixanthobacter rizhaonensis</name>
    <dbReference type="NCBI Taxonomy" id="2730337"/>
    <lineage>
        <taxon>Bacteria</taxon>
        <taxon>Pseudomonadati</taxon>
        <taxon>Pseudomonadota</taxon>
        <taxon>Alphaproteobacteria</taxon>
        <taxon>Sphingomonadales</taxon>
        <taxon>Erythrobacteraceae</taxon>
        <taxon>Pontixanthobacter</taxon>
    </lineage>
</organism>
<keyword evidence="2" id="KW-1185">Reference proteome</keyword>
<dbReference type="EMBL" id="JABCRE010000003">
    <property type="protein sequence ID" value="NMW32323.1"/>
    <property type="molecule type" value="Genomic_DNA"/>
</dbReference>